<keyword evidence="3" id="KW-1185">Reference proteome</keyword>
<dbReference type="PANTHER" id="PTHR43561:SF1">
    <property type="entry name" value="HYDROXY-ACYL-COA DEHYDROGENASE"/>
    <property type="match status" value="1"/>
</dbReference>
<dbReference type="AlphaFoldDB" id="A0A914DK06"/>
<dbReference type="GO" id="GO:0006635">
    <property type="term" value="P:fatty acid beta-oxidation"/>
    <property type="evidence" value="ECO:0007669"/>
    <property type="project" value="TreeGrafter"/>
</dbReference>
<protein>
    <submittedName>
        <fullName evidence="4">3-hydroxyacyl-CoA dehydrogenase C-terminal domain-containing protein</fullName>
    </submittedName>
</protein>
<dbReference type="WBParaSite" id="ACRNAN_scaffold2841.g29334.t1">
    <property type="protein sequence ID" value="ACRNAN_scaffold2841.g29334.t1"/>
    <property type="gene ID" value="ACRNAN_scaffold2841.g29334"/>
</dbReference>
<evidence type="ECO:0000313" key="3">
    <source>
        <dbReference type="Proteomes" id="UP000887540"/>
    </source>
</evidence>
<accession>A0A914DK06</accession>
<dbReference type="Gene3D" id="1.10.1040.10">
    <property type="entry name" value="N-(1-d-carboxylethyl)-l-norvaline Dehydrogenase, domain 2"/>
    <property type="match status" value="1"/>
</dbReference>
<keyword evidence="1" id="KW-0520">NAD</keyword>
<sequence length="83" mass="9353">MVERGDANPSDIDNALRFGAAHPIGPFQLIDLIGLDTLQFIVDGFHRRYPDDPRFAPSNMLDRLVNENKLGKKTGEGFYAYDK</sequence>
<evidence type="ECO:0000256" key="1">
    <source>
        <dbReference type="ARBA" id="ARBA00023027"/>
    </source>
</evidence>
<name>A0A914DK06_9BILA</name>
<dbReference type="InterPro" id="IPR052242">
    <property type="entry name" value="Mito_3-hydroxyacyl-CoA_DH"/>
</dbReference>
<organism evidence="3 4">
    <name type="scientific">Acrobeloides nanus</name>
    <dbReference type="NCBI Taxonomy" id="290746"/>
    <lineage>
        <taxon>Eukaryota</taxon>
        <taxon>Metazoa</taxon>
        <taxon>Ecdysozoa</taxon>
        <taxon>Nematoda</taxon>
        <taxon>Chromadorea</taxon>
        <taxon>Rhabditida</taxon>
        <taxon>Tylenchina</taxon>
        <taxon>Cephalobomorpha</taxon>
        <taxon>Cephaloboidea</taxon>
        <taxon>Cephalobidae</taxon>
        <taxon>Acrobeloides</taxon>
    </lineage>
</organism>
<dbReference type="GO" id="GO:0003857">
    <property type="term" value="F:(3S)-3-hydroxyacyl-CoA dehydrogenase (NAD+) activity"/>
    <property type="evidence" value="ECO:0007669"/>
    <property type="project" value="TreeGrafter"/>
</dbReference>
<proteinExistence type="predicted"/>
<dbReference type="Proteomes" id="UP000887540">
    <property type="component" value="Unplaced"/>
</dbReference>
<evidence type="ECO:0000259" key="2">
    <source>
        <dbReference type="Pfam" id="PF00725"/>
    </source>
</evidence>
<dbReference type="InterPro" id="IPR013328">
    <property type="entry name" value="6PGD_dom2"/>
</dbReference>
<dbReference type="InterPro" id="IPR006108">
    <property type="entry name" value="3HC_DH_C"/>
</dbReference>
<dbReference type="InterPro" id="IPR008927">
    <property type="entry name" value="6-PGluconate_DH-like_C_sf"/>
</dbReference>
<dbReference type="Pfam" id="PF00725">
    <property type="entry name" value="3HCDH"/>
    <property type="match status" value="1"/>
</dbReference>
<evidence type="ECO:0000313" key="4">
    <source>
        <dbReference type="WBParaSite" id="ACRNAN_scaffold2841.g29334.t1"/>
    </source>
</evidence>
<feature type="domain" description="3-hydroxyacyl-CoA dehydrogenase C-terminal" evidence="2">
    <location>
        <begin position="1"/>
        <end position="81"/>
    </location>
</feature>
<dbReference type="GO" id="GO:0005739">
    <property type="term" value="C:mitochondrion"/>
    <property type="evidence" value="ECO:0007669"/>
    <property type="project" value="TreeGrafter"/>
</dbReference>
<dbReference type="PANTHER" id="PTHR43561">
    <property type="match status" value="1"/>
</dbReference>
<reference evidence="4" key="1">
    <citation type="submission" date="2022-11" db="UniProtKB">
        <authorList>
            <consortium name="WormBaseParasite"/>
        </authorList>
    </citation>
    <scope>IDENTIFICATION</scope>
</reference>
<dbReference type="SUPFAM" id="SSF48179">
    <property type="entry name" value="6-phosphogluconate dehydrogenase C-terminal domain-like"/>
    <property type="match status" value="1"/>
</dbReference>